<evidence type="ECO:0000313" key="3">
    <source>
        <dbReference type="EMBL" id="KGE73546.1"/>
    </source>
</evidence>
<gene>
    <name evidence="3" type="ORF">DC28_02460</name>
</gene>
<organism evidence="3 4">
    <name type="scientific">Spirochaeta lutea</name>
    <dbReference type="NCBI Taxonomy" id="1480694"/>
    <lineage>
        <taxon>Bacteria</taxon>
        <taxon>Pseudomonadati</taxon>
        <taxon>Spirochaetota</taxon>
        <taxon>Spirochaetia</taxon>
        <taxon>Spirochaetales</taxon>
        <taxon>Spirochaetaceae</taxon>
        <taxon>Spirochaeta</taxon>
    </lineage>
</organism>
<keyword evidence="2" id="KW-0472">Membrane</keyword>
<sequence>MDFLLLLLLNIATMAVLYLILRHRIRKEFNSTKFIDDMEREVGAIVTEMNQTTERNIQLIEHKLSSLREVSKHAEALLVRGREELDHQTTKLERYRNLGRKHSVVPATPAENSDSRGPIHQGQHHPQQRTTPGSGSSLPAEMVQEHSQVLKQSGPSTQRSKSDDNNPPGAQNPESREARKAQVLTLYHQGQDPQHIAETTGFTLGEIELIIALMRR</sequence>
<feature type="region of interest" description="Disordered" evidence="1">
    <location>
        <begin position="86"/>
        <end position="178"/>
    </location>
</feature>
<name>A0A098R193_9SPIO</name>
<feature type="compositionally biased region" description="Polar residues" evidence="1">
    <location>
        <begin position="145"/>
        <end position="159"/>
    </location>
</feature>
<evidence type="ECO:0000256" key="2">
    <source>
        <dbReference type="SAM" id="Phobius"/>
    </source>
</evidence>
<accession>A0A098R193</accession>
<dbReference type="RefSeq" id="WP_037545398.1">
    <property type="nucleotide sequence ID" value="NZ_JNUP01000023.1"/>
</dbReference>
<keyword evidence="2" id="KW-0812">Transmembrane</keyword>
<evidence type="ECO:0000256" key="1">
    <source>
        <dbReference type="SAM" id="MobiDB-lite"/>
    </source>
</evidence>
<evidence type="ECO:0008006" key="5">
    <source>
        <dbReference type="Google" id="ProtNLM"/>
    </source>
</evidence>
<keyword evidence="4" id="KW-1185">Reference proteome</keyword>
<feature type="compositionally biased region" description="Basic and acidic residues" evidence="1">
    <location>
        <begin position="86"/>
        <end position="96"/>
    </location>
</feature>
<dbReference type="AlphaFoldDB" id="A0A098R193"/>
<dbReference type="EMBL" id="JNUP01000023">
    <property type="protein sequence ID" value="KGE73546.1"/>
    <property type="molecule type" value="Genomic_DNA"/>
</dbReference>
<comment type="caution">
    <text evidence="3">The sequence shown here is derived from an EMBL/GenBank/DDBJ whole genome shotgun (WGS) entry which is preliminary data.</text>
</comment>
<reference evidence="3 4" key="1">
    <citation type="submission" date="2014-05" db="EMBL/GenBank/DDBJ databases">
        <title>De novo Genome Sequence of Spirocheata sp.</title>
        <authorList>
            <person name="Shivani Y."/>
            <person name="Subhash Y."/>
            <person name="Tushar L."/>
            <person name="Sasikala C."/>
            <person name="Ramana C.V."/>
        </authorList>
    </citation>
    <scope>NUCLEOTIDE SEQUENCE [LARGE SCALE GENOMIC DNA]</scope>
    <source>
        <strain evidence="3 4">JC230</strain>
    </source>
</reference>
<dbReference type="Proteomes" id="UP000029692">
    <property type="component" value="Unassembled WGS sequence"/>
</dbReference>
<feature type="transmembrane region" description="Helical" evidence="2">
    <location>
        <begin position="6"/>
        <end position="21"/>
    </location>
</feature>
<dbReference type="OrthoDB" id="361569at2"/>
<proteinExistence type="predicted"/>
<keyword evidence="2" id="KW-1133">Transmembrane helix</keyword>
<dbReference type="STRING" id="1480694.DC28_02460"/>
<protein>
    <recommendedName>
        <fullName evidence="5">DUF2802 domain-containing protein</fullName>
    </recommendedName>
</protein>
<evidence type="ECO:0000313" key="4">
    <source>
        <dbReference type="Proteomes" id="UP000029692"/>
    </source>
</evidence>